<feature type="transmembrane region" description="Helical" evidence="1">
    <location>
        <begin position="46"/>
        <end position="64"/>
    </location>
</feature>
<keyword evidence="3" id="KW-1185">Reference proteome</keyword>
<dbReference type="RefSeq" id="WP_071654664.1">
    <property type="nucleotide sequence ID" value="NZ_MLCF01000002.1"/>
</dbReference>
<feature type="transmembrane region" description="Helical" evidence="1">
    <location>
        <begin position="21"/>
        <end position="40"/>
    </location>
</feature>
<feature type="transmembrane region" description="Helical" evidence="1">
    <location>
        <begin position="136"/>
        <end position="157"/>
    </location>
</feature>
<keyword evidence="1" id="KW-0472">Membrane</keyword>
<evidence type="ECO:0000256" key="1">
    <source>
        <dbReference type="SAM" id="Phobius"/>
    </source>
</evidence>
<dbReference type="EMBL" id="MLCF01000002">
    <property type="protein sequence ID" value="OIV39461.1"/>
    <property type="molecule type" value="Genomic_DNA"/>
</dbReference>
<comment type="caution">
    <text evidence="2">The sequence shown here is derived from an EMBL/GenBank/DDBJ whole genome shotgun (WGS) entry which is preliminary data.</text>
</comment>
<evidence type="ECO:0000313" key="2">
    <source>
        <dbReference type="EMBL" id="OIV39461.1"/>
    </source>
</evidence>
<protein>
    <submittedName>
        <fullName evidence="2">Uncharacterized protein</fullName>
    </submittedName>
</protein>
<dbReference type="Proteomes" id="UP000243342">
    <property type="component" value="Unassembled WGS sequence"/>
</dbReference>
<keyword evidence="1" id="KW-0812">Transmembrane</keyword>
<proteinExistence type="predicted"/>
<dbReference type="AlphaFoldDB" id="A0A1J7BLI1"/>
<name>A0A1J7BLI1_9ACTN</name>
<evidence type="ECO:0000313" key="3">
    <source>
        <dbReference type="Proteomes" id="UP000243342"/>
    </source>
</evidence>
<accession>A0A1J7BLI1</accession>
<gene>
    <name evidence="2" type="ORF">BIV57_01100</name>
</gene>
<reference evidence="2 3" key="1">
    <citation type="submission" date="2016-10" db="EMBL/GenBank/DDBJ databases">
        <title>Genome sequence of Streptomyces gilvigriseus MUSC 26.</title>
        <authorList>
            <person name="Lee L.-H."/>
            <person name="Ser H.-L."/>
        </authorList>
    </citation>
    <scope>NUCLEOTIDE SEQUENCE [LARGE SCALE GENOMIC DNA]</scope>
    <source>
        <strain evidence="2 3">MUSC 26</strain>
    </source>
</reference>
<keyword evidence="1" id="KW-1133">Transmembrane helix</keyword>
<organism evidence="2 3">
    <name type="scientific">Mangrovactinospora gilvigrisea</name>
    <dbReference type="NCBI Taxonomy" id="1428644"/>
    <lineage>
        <taxon>Bacteria</taxon>
        <taxon>Bacillati</taxon>
        <taxon>Actinomycetota</taxon>
        <taxon>Actinomycetes</taxon>
        <taxon>Kitasatosporales</taxon>
        <taxon>Streptomycetaceae</taxon>
        <taxon>Mangrovactinospora</taxon>
    </lineage>
</organism>
<sequence length="165" mass="17533">MSNDLIRPVSTVQHESFSPKVVVWLMGAGAALDAVTALPHCMGGSAPAAVATVGSLIVMARSGWWKASLKWQMLALIVCFNVAAGNLSSHSSGHSAGVWGLCLLVVSRGLFIQRLLATKQPRDGWDWSKRPVTTGLVITFWICAAASVFVAVALFALDLNLHIAH</sequence>